<evidence type="ECO:0000313" key="1">
    <source>
        <dbReference type="EMBL" id="KAA5533733.1"/>
    </source>
</evidence>
<sequence>MINQSQLSGYILSSNGTPVRALSFVPSSDSSYIGVYAQYGGNPDWVPLNIGLSSVPTLQQVRDMNRNISMNEGSYEDAHFYLRSAAGNNVTTAFYTNADGGAIQSGDTDSYTALNLQPLGGLLTYGGNEVATTDKALVKRDTVVTNFNTITTSGIYTISSGLTSVTNYPHIGNNNNGATGGLLVVYNSGSSAVQYFYPDNETGSLDRSGGFWYRKTTSDPWSYKNGVLEIKTNDPAKVVIANDLMIAGDYMIVGNLTSITAAGYPPQSSDLPLMLTVRKKFHGVSFGYSVTQEAVSMQESSSNLTRKWIRSLYNWNGGSGWDSWNEVGLLRDVYTKTQLNTSGAGGTVHWNNISNAPSFLTSIPTLQQVTTAGNSITNSILLTGGTNGSSLKIDGTNSTYNINTSSANGYARGVLLYDSNGTTKLGGIGFYSGSPNTLTYGWAGTDYNNSILKWNSTGIGIKLGSTIAPLYPLDINIATINYTQPIANFSQNGGSISIQNASSGTADFNPIIKGTFAGTNPAYGLALLGQGSDTFTSAAVVLRGANAAGTSTLNVGNVVEVQNYTTKFASIDYLGNFKLVNSGSFIKQSSQSTKIINNVAELITAATATTGCIVIKHAFSAANLMQDFKIKIWSYALARLAEIRITFYLQSTGIISASGKKSYIIASSSMPAGFENINVGFDASGNLSIMIADVSTSWSTYLRVTVEQLILSHSNWNTLAWESGWSVTTENDLSAYTGIVNIPIDVMATQSWVNTTINGSTNFIQNQNTASQTADFRIAGTGRIDNWFAIGGTGTSTVKLYNRGNITGGTTSYGTYNLHEVQTDVTTIAYGQRIYMALAASASPASIHYLRLSQGTLGGSNTVNNQYGIYIDDLTIGSNNCGIVSNLSSGTNKWNLYLSGSADNYMAGSLGIGITKPTPFAADAIAFPALVPKMEIVTGITSAVPYAEGIVVRHTSSGGANPGNREVGLFLKLGDELTSGASSHGAAITVGTSNTFSNAPDMNFYILNSVSPVMQILNNGNVKAANSLGIGVSPSYKLDVNAGATTGVFANFSVAGGSLQFGNSGTTTTAAPTITFTSGTTTVGAYQLFRGTIDSYSTGAAVFRTYNAAGTGGLTGGKAFVFQNYTTNIFTIDYQGVIGIPNLIGTGTRIVVADSLGNLSSITNNFLTSISGTTNRIVVTGTTVDIASTYVGQTSITTLGTISTGTWNGTTIAVNKGGTGVTALTGVTIGNGTSAMTGLTGTAGQLLRRNASNTAYEFFTSNYLTDETDPIYTADKSKIWSGENTTKTNQVSNFNQALPSGVYNAFQATGTAINEWEVLLHMRHVDTNNNYGADIISTMGTSPNPYLGWREISNGSYGAWHKIWTSADFPSTNSFIINQNASSQSGNMWIDGRVVADHFAWLDGSTIKLDSSTAFIALYTAGSAAQSLKTGGLTISDSYSDSAPSNGLFVKGNLQLNSLNGSGTRMVVADADGVLSTQPIGSLVSQWVDNTVTTYNYLSANDPNIGGGKGIYSNGGYASNYQELIVQNPNNVEDNVEFIYRIDQANSDCTLSLPDPSVFPNRVLNITNFSTDTDAGIILDGLYMPMNTEIGTVTDYLSSVKGDITLPQWIQVMSIQTTVGGNPDYYWMVIKAGRKTGF</sequence>
<dbReference type="CDD" id="cd19958">
    <property type="entry name" value="pyocin_knob"/>
    <property type="match status" value="1"/>
</dbReference>
<evidence type="ECO:0000313" key="2">
    <source>
        <dbReference type="Proteomes" id="UP000323632"/>
    </source>
</evidence>
<dbReference type="Proteomes" id="UP000323632">
    <property type="component" value="Unassembled WGS sequence"/>
</dbReference>
<organism evidence="1 2">
    <name type="scientific">Taibaiella lutea</name>
    <dbReference type="NCBI Taxonomy" id="2608001"/>
    <lineage>
        <taxon>Bacteria</taxon>
        <taxon>Pseudomonadati</taxon>
        <taxon>Bacteroidota</taxon>
        <taxon>Chitinophagia</taxon>
        <taxon>Chitinophagales</taxon>
        <taxon>Chitinophagaceae</taxon>
        <taxon>Taibaiella</taxon>
    </lineage>
</organism>
<accession>A0A5M6CFK3</accession>
<comment type="caution">
    <text evidence="1">The sequence shown here is derived from an EMBL/GenBank/DDBJ whole genome shotgun (WGS) entry which is preliminary data.</text>
</comment>
<name>A0A5M6CFK3_9BACT</name>
<protein>
    <submittedName>
        <fullName evidence="1">Uncharacterized protein</fullName>
    </submittedName>
</protein>
<gene>
    <name evidence="1" type="ORF">F0919_14470</name>
</gene>
<proteinExistence type="predicted"/>
<dbReference type="RefSeq" id="WP_150033479.1">
    <property type="nucleotide sequence ID" value="NZ_VWSH01000003.1"/>
</dbReference>
<keyword evidence="2" id="KW-1185">Reference proteome</keyword>
<dbReference type="EMBL" id="VWSH01000003">
    <property type="protein sequence ID" value="KAA5533733.1"/>
    <property type="molecule type" value="Genomic_DNA"/>
</dbReference>
<reference evidence="1 2" key="1">
    <citation type="submission" date="2019-09" db="EMBL/GenBank/DDBJ databases">
        <title>Genome sequence and assembly of Taibaiella sp.</title>
        <authorList>
            <person name="Chhetri G."/>
        </authorList>
    </citation>
    <scope>NUCLEOTIDE SEQUENCE [LARGE SCALE GENOMIC DNA]</scope>
    <source>
        <strain evidence="1 2">KVB11</strain>
    </source>
</reference>